<evidence type="ECO:0000313" key="8">
    <source>
        <dbReference type="EMBL" id="GFM32316.1"/>
    </source>
</evidence>
<dbReference type="Pfam" id="PF04138">
    <property type="entry name" value="GtrA_DPMS_TM"/>
    <property type="match status" value="1"/>
</dbReference>
<dbReference type="GO" id="GO:0000271">
    <property type="term" value="P:polysaccharide biosynthetic process"/>
    <property type="evidence" value="ECO:0007669"/>
    <property type="project" value="InterPro"/>
</dbReference>
<dbReference type="AlphaFoldDB" id="A0A7J0BF83"/>
<keyword evidence="5 6" id="KW-0472">Membrane</keyword>
<keyword evidence="4 6" id="KW-1133">Transmembrane helix</keyword>
<protein>
    <recommendedName>
        <fullName evidence="7">GtrA/DPMS transmembrane domain-containing protein</fullName>
    </recommendedName>
</protein>
<proteinExistence type="inferred from homology"/>
<evidence type="ECO:0000259" key="7">
    <source>
        <dbReference type="Pfam" id="PF04138"/>
    </source>
</evidence>
<gene>
    <name evidence="8" type="ORF">DSM101010T_06810</name>
</gene>
<evidence type="ECO:0000256" key="5">
    <source>
        <dbReference type="ARBA" id="ARBA00023136"/>
    </source>
</evidence>
<keyword evidence="3 6" id="KW-0812">Transmembrane</keyword>
<evidence type="ECO:0000313" key="9">
    <source>
        <dbReference type="Proteomes" id="UP000503840"/>
    </source>
</evidence>
<comment type="caution">
    <text evidence="8">The sequence shown here is derived from an EMBL/GenBank/DDBJ whole genome shotgun (WGS) entry which is preliminary data.</text>
</comment>
<comment type="similarity">
    <text evidence="2">Belongs to the GtrA family.</text>
</comment>
<feature type="transmembrane region" description="Helical" evidence="6">
    <location>
        <begin position="20"/>
        <end position="43"/>
    </location>
</feature>
<evidence type="ECO:0000256" key="2">
    <source>
        <dbReference type="ARBA" id="ARBA00009399"/>
    </source>
</evidence>
<accession>A0A7J0BF83</accession>
<reference evidence="8 9" key="1">
    <citation type="submission" date="2020-05" db="EMBL/GenBank/DDBJ databases">
        <title>Draft genome sequence of Desulfovibrio sp. strain HN2T.</title>
        <authorList>
            <person name="Ueno A."/>
            <person name="Tamazawa S."/>
            <person name="Tamamura S."/>
            <person name="Murakami T."/>
            <person name="Kiyama T."/>
            <person name="Inomata H."/>
            <person name="Amano Y."/>
            <person name="Miyakawa K."/>
            <person name="Tamaki H."/>
            <person name="Naganuma T."/>
            <person name="Kaneko K."/>
        </authorList>
    </citation>
    <scope>NUCLEOTIDE SEQUENCE [LARGE SCALE GENOMIC DNA]</scope>
    <source>
        <strain evidence="8 9">HN2</strain>
    </source>
</reference>
<feature type="transmembrane region" description="Helical" evidence="6">
    <location>
        <begin position="107"/>
        <end position="127"/>
    </location>
</feature>
<dbReference type="InterPro" id="IPR007267">
    <property type="entry name" value="GtrA_DPMS_TM"/>
</dbReference>
<keyword evidence="9" id="KW-1185">Reference proteome</keyword>
<evidence type="ECO:0000256" key="1">
    <source>
        <dbReference type="ARBA" id="ARBA00004141"/>
    </source>
</evidence>
<organism evidence="8 9">
    <name type="scientific">Desulfovibrio subterraneus</name>
    <dbReference type="NCBI Taxonomy" id="2718620"/>
    <lineage>
        <taxon>Bacteria</taxon>
        <taxon>Pseudomonadati</taxon>
        <taxon>Thermodesulfobacteriota</taxon>
        <taxon>Desulfovibrionia</taxon>
        <taxon>Desulfovibrionales</taxon>
        <taxon>Desulfovibrionaceae</taxon>
        <taxon>Desulfovibrio</taxon>
    </lineage>
</organism>
<comment type="subcellular location">
    <subcellularLocation>
        <location evidence="1">Membrane</location>
        <topology evidence="1">Multi-pass membrane protein</topology>
    </subcellularLocation>
</comment>
<dbReference type="PANTHER" id="PTHR38459">
    <property type="entry name" value="PROPHAGE BACTOPRENOL-LINKED GLUCOSE TRANSLOCASE HOMOLOG"/>
    <property type="match status" value="1"/>
</dbReference>
<dbReference type="PANTHER" id="PTHR38459:SF1">
    <property type="entry name" value="PROPHAGE BACTOPRENOL-LINKED GLUCOSE TRANSLOCASE HOMOLOG"/>
    <property type="match status" value="1"/>
</dbReference>
<dbReference type="Proteomes" id="UP000503840">
    <property type="component" value="Unassembled WGS sequence"/>
</dbReference>
<feature type="transmembrane region" description="Helical" evidence="6">
    <location>
        <begin position="49"/>
        <end position="70"/>
    </location>
</feature>
<sequence>MQNTSSPALPGTRAEKMHHYVRFIAAGVANTAVHFIVFSLLIGTMSIEVANVFAFLTANLFSFFVASYFVFKVRSRSFRQYLLFLCVSSVGAAISYGIGIFCGRMQLPPLAAPLLVAVIIPPISYLLQRFVFWGKATADRKTP</sequence>
<dbReference type="EMBL" id="BLVO01000005">
    <property type="protein sequence ID" value="GFM32316.1"/>
    <property type="molecule type" value="Genomic_DNA"/>
</dbReference>
<evidence type="ECO:0000256" key="4">
    <source>
        <dbReference type="ARBA" id="ARBA00022989"/>
    </source>
</evidence>
<evidence type="ECO:0000256" key="6">
    <source>
        <dbReference type="SAM" id="Phobius"/>
    </source>
</evidence>
<dbReference type="GO" id="GO:0005886">
    <property type="term" value="C:plasma membrane"/>
    <property type="evidence" value="ECO:0007669"/>
    <property type="project" value="TreeGrafter"/>
</dbReference>
<evidence type="ECO:0000256" key="3">
    <source>
        <dbReference type="ARBA" id="ARBA00022692"/>
    </source>
</evidence>
<feature type="domain" description="GtrA/DPMS transmembrane" evidence="7">
    <location>
        <begin position="22"/>
        <end position="133"/>
    </location>
</feature>
<dbReference type="InterPro" id="IPR051401">
    <property type="entry name" value="GtrA_CellWall_Glycosyl"/>
</dbReference>
<name>A0A7J0BF83_9BACT</name>
<feature type="transmembrane region" description="Helical" evidence="6">
    <location>
        <begin position="82"/>
        <end position="101"/>
    </location>
</feature>